<evidence type="ECO:0008006" key="5">
    <source>
        <dbReference type="Google" id="ProtNLM"/>
    </source>
</evidence>
<sequence length="245" mass="28371">MALLFLEEDPWLLEYESCEKLYRDIMELLTIRQKHPRTSDQYSQLSANVRLRLKQYNNEVSQLNQKLEVTTSSGTITPAESERRTRQLETLHSKAVQIQKIFEDQVLNKRQEDRRLLIGASGSSERGRDRDLEAAGVRSIDDVRAGQKQMLQEQEKGLENLSDIISRQKNIAHTISDEVDFHNGKELLNVIIEILNDISNQVEQTDQRVRTETRHIDVVDNKDKTCIYWVVIILLFISIVVVTAL</sequence>
<dbReference type="Gene3D" id="1.20.5.110">
    <property type="match status" value="1"/>
</dbReference>
<keyword evidence="1" id="KW-0175">Coiled coil</keyword>
<feature type="transmembrane region" description="Helical" evidence="2">
    <location>
        <begin position="227"/>
        <end position="244"/>
    </location>
</feature>
<comment type="caution">
    <text evidence="3">The sequence shown here is derived from an EMBL/GenBank/DDBJ whole genome shotgun (WGS) entry which is preliminary data.</text>
</comment>
<dbReference type="Proteomes" id="UP001162162">
    <property type="component" value="Unassembled WGS sequence"/>
</dbReference>
<keyword evidence="2" id="KW-1133">Transmembrane helix</keyword>
<evidence type="ECO:0000256" key="1">
    <source>
        <dbReference type="SAM" id="Coils"/>
    </source>
</evidence>
<name>A0AAV8XQ04_9CUCU</name>
<protein>
    <recommendedName>
        <fullName evidence="5">Syntaxin-8</fullName>
    </recommendedName>
</protein>
<feature type="coiled-coil region" evidence="1">
    <location>
        <begin position="46"/>
        <end position="73"/>
    </location>
</feature>
<dbReference type="InterPro" id="IPR041875">
    <property type="entry name" value="Syntaxin-8_SNARE"/>
</dbReference>
<dbReference type="EMBL" id="JAPWTK010000391">
    <property type="protein sequence ID" value="KAJ8941041.1"/>
    <property type="molecule type" value="Genomic_DNA"/>
</dbReference>
<evidence type="ECO:0000313" key="4">
    <source>
        <dbReference type="Proteomes" id="UP001162162"/>
    </source>
</evidence>
<reference evidence="3" key="1">
    <citation type="journal article" date="2023" name="Insect Mol. Biol.">
        <title>Genome sequencing provides insights into the evolution of gene families encoding plant cell wall-degrading enzymes in longhorned beetles.</title>
        <authorList>
            <person name="Shin N.R."/>
            <person name="Okamura Y."/>
            <person name="Kirsch R."/>
            <person name="Pauchet Y."/>
        </authorList>
    </citation>
    <scope>NUCLEOTIDE SEQUENCE</scope>
    <source>
        <strain evidence="3">AMC_N1</strain>
    </source>
</reference>
<dbReference type="AlphaFoldDB" id="A0AAV8XQ04"/>
<evidence type="ECO:0000313" key="3">
    <source>
        <dbReference type="EMBL" id="KAJ8941041.1"/>
    </source>
</evidence>
<dbReference type="CDD" id="cd15852">
    <property type="entry name" value="SNARE_Syntaxin8"/>
    <property type="match status" value="1"/>
</dbReference>
<evidence type="ECO:0000256" key="2">
    <source>
        <dbReference type="SAM" id="Phobius"/>
    </source>
</evidence>
<dbReference type="SUPFAM" id="SSF58038">
    <property type="entry name" value="SNARE fusion complex"/>
    <property type="match status" value="1"/>
</dbReference>
<proteinExistence type="predicted"/>
<gene>
    <name evidence="3" type="ORF">NQ318_015517</name>
</gene>
<accession>A0AAV8XQ04</accession>
<organism evidence="3 4">
    <name type="scientific">Aromia moschata</name>
    <dbReference type="NCBI Taxonomy" id="1265417"/>
    <lineage>
        <taxon>Eukaryota</taxon>
        <taxon>Metazoa</taxon>
        <taxon>Ecdysozoa</taxon>
        <taxon>Arthropoda</taxon>
        <taxon>Hexapoda</taxon>
        <taxon>Insecta</taxon>
        <taxon>Pterygota</taxon>
        <taxon>Neoptera</taxon>
        <taxon>Endopterygota</taxon>
        <taxon>Coleoptera</taxon>
        <taxon>Polyphaga</taxon>
        <taxon>Cucujiformia</taxon>
        <taxon>Chrysomeloidea</taxon>
        <taxon>Cerambycidae</taxon>
        <taxon>Cerambycinae</taxon>
        <taxon>Callichromatini</taxon>
        <taxon>Aromia</taxon>
    </lineage>
</organism>
<keyword evidence="2" id="KW-0812">Transmembrane</keyword>
<keyword evidence="2" id="KW-0472">Membrane</keyword>
<keyword evidence="4" id="KW-1185">Reference proteome</keyword>